<dbReference type="PANTHER" id="PTHR21180">
    <property type="entry name" value="ENDONUCLEASE/EXONUCLEASE/PHOSPHATASE FAMILY DOMAIN-CONTAINING PROTEIN 1"/>
    <property type="match status" value="1"/>
</dbReference>
<evidence type="ECO:0000259" key="2">
    <source>
        <dbReference type="Pfam" id="PF10531"/>
    </source>
</evidence>
<feature type="transmembrane region" description="Helical" evidence="1">
    <location>
        <begin position="12"/>
        <end position="29"/>
    </location>
</feature>
<evidence type="ECO:0000313" key="4">
    <source>
        <dbReference type="Proteomes" id="UP000034581"/>
    </source>
</evidence>
<dbReference type="Gene3D" id="3.10.560.10">
    <property type="entry name" value="Outer membrane lipoprotein wza domain like"/>
    <property type="match status" value="1"/>
</dbReference>
<keyword evidence="1" id="KW-1133">Transmembrane helix</keyword>
<dbReference type="Pfam" id="PF10531">
    <property type="entry name" value="SLBB"/>
    <property type="match status" value="1"/>
</dbReference>
<dbReference type="AlphaFoldDB" id="A0A0G0EQ30"/>
<dbReference type="SUPFAM" id="SSF81585">
    <property type="entry name" value="PsbU/PolX domain-like"/>
    <property type="match status" value="1"/>
</dbReference>
<comment type="caution">
    <text evidence="3">The sequence shown here is derived from an EMBL/GenBank/DDBJ whole genome shotgun (WGS) entry which is preliminary data.</text>
</comment>
<proteinExistence type="predicted"/>
<dbReference type="Pfam" id="PF12836">
    <property type="entry name" value="HHH_3"/>
    <property type="match status" value="1"/>
</dbReference>
<accession>A0A0G0EQ30</accession>
<protein>
    <submittedName>
        <fullName evidence="3">ComE operon protein 1</fullName>
    </submittedName>
</protein>
<keyword evidence="1" id="KW-0812">Transmembrane</keyword>
<dbReference type="GO" id="GO:0015627">
    <property type="term" value="C:type II protein secretion system complex"/>
    <property type="evidence" value="ECO:0007669"/>
    <property type="project" value="TreeGrafter"/>
</dbReference>
<dbReference type="GO" id="GO:0015628">
    <property type="term" value="P:protein secretion by the type II secretion system"/>
    <property type="evidence" value="ECO:0007669"/>
    <property type="project" value="TreeGrafter"/>
</dbReference>
<dbReference type="STRING" id="1618350.UR67_C0006G0009"/>
<dbReference type="InterPro" id="IPR051675">
    <property type="entry name" value="Endo/Exo/Phosphatase_dom_1"/>
</dbReference>
<name>A0A0G0EQ30_UNCC3</name>
<dbReference type="PANTHER" id="PTHR21180:SF32">
    <property type="entry name" value="ENDONUCLEASE_EXONUCLEASE_PHOSPHATASE FAMILY DOMAIN-CONTAINING PROTEIN 1"/>
    <property type="match status" value="1"/>
</dbReference>
<dbReference type="InterPro" id="IPR019554">
    <property type="entry name" value="Soluble_ligand-bd"/>
</dbReference>
<evidence type="ECO:0000313" key="3">
    <source>
        <dbReference type="EMBL" id="KKP69442.1"/>
    </source>
</evidence>
<dbReference type="Proteomes" id="UP000034581">
    <property type="component" value="Unassembled WGS sequence"/>
</dbReference>
<evidence type="ECO:0000256" key="1">
    <source>
        <dbReference type="SAM" id="Phobius"/>
    </source>
</evidence>
<feature type="domain" description="Soluble ligand binding" evidence="2">
    <location>
        <begin position="61"/>
        <end position="98"/>
    </location>
</feature>
<gene>
    <name evidence="3" type="ORF">UR67_C0006G0009</name>
</gene>
<reference evidence="3 4" key="1">
    <citation type="journal article" date="2015" name="Nature">
        <title>rRNA introns, odd ribosomes, and small enigmatic genomes across a large radiation of phyla.</title>
        <authorList>
            <person name="Brown C.T."/>
            <person name="Hug L.A."/>
            <person name="Thomas B.C."/>
            <person name="Sharon I."/>
            <person name="Castelle C.J."/>
            <person name="Singh A."/>
            <person name="Wilkins M.J."/>
            <person name="Williams K.H."/>
            <person name="Banfield J.F."/>
        </authorList>
    </citation>
    <scope>NUCLEOTIDE SEQUENCE [LARGE SCALE GENOMIC DNA]</scope>
</reference>
<sequence length="199" mass="22469">MYHQILKLKFAILLLFLIIFVSVVVFYLFSHRKQSIDNQEIVLSESVDYQYNEETDKKILIVDISGQILNPGVYEMSEGDRVIDLITRSGGITIEADKSYIEKHLNQAAQLIDGQKIYIPKEGENLLQNDNSSFGNQNSQGKVSINYGSATDLDSLPGIGEKRASSIIKNRPYASIEELLLRKIIPQSVFEDIKNDISL</sequence>
<dbReference type="EMBL" id="LBQB01000006">
    <property type="protein sequence ID" value="KKP69442.1"/>
    <property type="molecule type" value="Genomic_DNA"/>
</dbReference>
<keyword evidence="1" id="KW-0472">Membrane</keyword>
<organism evidence="3 4">
    <name type="scientific">candidate division CPR3 bacterium GW2011_GWF2_35_18</name>
    <dbReference type="NCBI Taxonomy" id="1618350"/>
    <lineage>
        <taxon>Bacteria</taxon>
        <taxon>Bacteria division CPR3</taxon>
    </lineage>
</organism>
<dbReference type="Gene3D" id="1.10.150.320">
    <property type="entry name" value="Photosystem II 12 kDa extrinsic protein"/>
    <property type="match status" value="1"/>
</dbReference>